<keyword evidence="5 6" id="KW-0472">Membrane</keyword>
<keyword evidence="9" id="KW-1185">Reference proteome</keyword>
<dbReference type="Pfam" id="PF04893">
    <property type="entry name" value="Yip1"/>
    <property type="match status" value="1"/>
</dbReference>
<sequence>MSYANAGFSDNDVIFHNTDQNLQSISLEGNIEIPTAQSTSRGTLDEPIKKTFLRDAKSVGRKIAHVIFPRRGHELLSDWDLWGPFFIFIILALVLQLSHGQKEDAGAPQFAQVFVVFWLGVLTVSINTKLLGGNLSFCQTVCVLGYCILPLVTGLVINVIIKLFTSASTWVLCIRLVLVFVGLCYSLFSASTFLAPNSRPNCVALVVYPLCIFYFFIGWLVFVNTGSTRI</sequence>
<feature type="transmembrane region" description="Helical" evidence="6">
    <location>
        <begin position="79"/>
        <end position="98"/>
    </location>
</feature>
<evidence type="ECO:0000256" key="2">
    <source>
        <dbReference type="ARBA" id="ARBA00010596"/>
    </source>
</evidence>
<evidence type="ECO:0000256" key="4">
    <source>
        <dbReference type="ARBA" id="ARBA00022989"/>
    </source>
</evidence>
<proteinExistence type="inferred from homology"/>
<keyword evidence="3 6" id="KW-0812">Transmembrane</keyword>
<feature type="domain" description="Yip1" evidence="7">
    <location>
        <begin position="69"/>
        <end position="220"/>
    </location>
</feature>
<dbReference type="InterPro" id="IPR006977">
    <property type="entry name" value="Yip1_dom"/>
</dbReference>
<evidence type="ECO:0000256" key="1">
    <source>
        <dbReference type="ARBA" id="ARBA00004141"/>
    </source>
</evidence>
<gene>
    <name evidence="8" type="ORF">HNAJ_LOCUS7728</name>
</gene>
<dbReference type="WBParaSite" id="HNAJ_0000773201-mRNA-1">
    <property type="protein sequence ID" value="HNAJ_0000773201-mRNA-1"/>
    <property type="gene ID" value="HNAJ_0000773201"/>
</dbReference>
<evidence type="ECO:0000313" key="9">
    <source>
        <dbReference type="Proteomes" id="UP000278807"/>
    </source>
</evidence>
<name>A0A0R3TKL8_RODNA</name>
<dbReference type="PANTHER" id="PTHR21236">
    <property type="entry name" value="GOLGI MEMBRANE PROTEIN YIP1"/>
    <property type="match status" value="1"/>
</dbReference>
<evidence type="ECO:0000259" key="7">
    <source>
        <dbReference type="Pfam" id="PF04893"/>
    </source>
</evidence>
<reference evidence="8 9" key="2">
    <citation type="submission" date="2018-11" db="EMBL/GenBank/DDBJ databases">
        <authorList>
            <consortium name="Pathogen Informatics"/>
        </authorList>
    </citation>
    <scope>NUCLEOTIDE SEQUENCE [LARGE SCALE GENOMIC DNA]</scope>
</reference>
<organism evidence="10">
    <name type="scientific">Rodentolepis nana</name>
    <name type="common">Dwarf tapeworm</name>
    <name type="synonym">Hymenolepis nana</name>
    <dbReference type="NCBI Taxonomy" id="102285"/>
    <lineage>
        <taxon>Eukaryota</taxon>
        <taxon>Metazoa</taxon>
        <taxon>Spiralia</taxon>
        <taxon>Lophotrochozoa</taxon>
        <taxon>Platyhelminthes</taxon>
        <taxon>Cestoda</taxon>
        <taxon>Eucestoda</taxon>
        <taxon>Cyclophyllidea</taxon>
        <taxon>Hymenolepididae</taxon>
        <taxon>Rodentolepis</taxon>
    </lineage>
</organism>
<dbReference type="GO" id="GO:0000139">
    <property type="term" value="C:Golgi membrane"/>
    <property type="evidence" value="ECO:0007669"/>
    <property type="project" value="UniProtKB-SubCell"/>
</dbReference>
<dbReference type="Proteomes" id="UP000278807">
    <property type="component" value="Unassembled WGS sequence"/>
</dbReference>
<dbReference type="GO" id="GO:0005802">
    <property type="term" value="C:trans-Golgi network"/>
    <property type="evidence" value="ECO:0007669"/>
    <property type="project" value="TreeGrafter"/>
</dbReference>
<feature type="transmembrane region" description="Helical" evidence="6">
    <location>
        <begin position="167"/>
        <end position="190"/>
    </location>
</feature>
<feature type="transmembrane region" description="Helical" evidence="6">
    <location>
        <begin position="202"/>
        <end position="222"/>
    </location>
</feature>
<evidence type="ECO:0000256" key="5">
    <source>
        <dbReference type="ARBA" id="ARBA00023136"/>
    </source>
</evidence>
<dbReference type="PANTHER" id="PTHR21236:SF1">
    <property type="entry name" value="PROTEIN YIPF6"/>
    <property type="match status" value="1"/>
</dbReference>
<comment type="similarity">
    <text evidence="2 6">Belongs to the YIP1 family.</text>
</comment>
<evidence type="ECO:0000256" key="6">
    <source>
        <dbReference type="RuleBase" id="RU361264"/>
    </source>
</evidence>
<keyword evidence="4 6" id="KW-1133">Transmembrane helix</keyword>
<protein>
    <recommendedName>
        <fullName evidence="6">Protein YIPF</fullName>
    </recommendedName>
</protein>
<comment type="subcellular location">
    <subcellularLocation>
        <location evidence="6">Golgi apparatus membrane</location>
        <topology evidence="6">Multi-pass membrane protein</topology>
    </subcellularLocation>
    <subcellularLocation>
        <location evidence="1">Membrane</location>
        <topology evidence="1">Multi-pass membrane protein</topology>
    </subcellularLocation>
</comment>
<dbReference type="EMBL" id="UZAE01012115">
    <property type="protein sequence ID" value="VDO03588.1"/>
    <property type="molecule type" value="Genomic_DNA"/>
</dbReference>
<dbReference type="OrthoDB" id="411251at2759"/>
<dbReference type="AlphaFoldDB" id="A0A0R3TKL8"/>
<dbReference type="InterPro" id="IPR045231">
    <property type="entry name" value="Yip1/4-like"/>
</dbReference>
<dbReference type="STRING" id="102285.A0A0R3TKL8"/>
<feature type="transmembrane region" description="Helical" evidence="6">
    <location>
        <begin position="110"/>
        <end position="131"/>
    </location>
</feature>
<evidence type="ECO:0000313" key="8">
    <source>
        <dbReference type="EMBL" id="VDO03588.1"/>
    </source>
</evidence>
<accession>A0A0R3TKL8</accession>
<evidence type="ECO:0000313" key="10">
    <source>
        <dbReference type="WBParaSite" id="HNAJ_0000773201-mRNA-1"/>
    </source>
</evidence>
<reference evidence="10" key="1">
    <citation type="submission" date="2017-02" db="UniProtKB">
        <authorList>
            <consortium name="WormBaseParasite"/>
        </authorList>
    </citation>
    <scope>IDENTIFICATION</scope>
</reference>
<feature type="transmembrane region" description="Helical" evidence="6">
    <location>
        <begin position="143"/>
        <end position="161"/>
    </location>
</feature>
<evidence type="ECO:0000256" key="3">
    <source>
        <dbReference type="ARBA" id="ARBA00022692"/>
    </source>
</evidence>
<dbReference type="GO" id="GO:0006888">
    <property type="term" value="P:endoplasmic reticulum to Golgi vesicle-mediated transport"/>
    <property type="evidence" value="ECO:0007669"/>
    <property type="project" value="InterPro"/>
</dbReference>